<organism evidence="1 2">
    <name type="scientific">Antarcticirhabdus aurantiaca</name>
    <dbReference type="NCBI Taxonomy" id="2606717"/>
    <lineage>
        <taxon>Bacteria</taxon>
        <taxon>Pseudomonadati</taxon>
        <taxon>Pseudomonadota</taxon>
        <taxon>Alphaproteobacteria</taxon>
        <taxon>Hyphomicrobiales</taxon>
        <taxon>Aurantimonadaceae</taxon>
        <taxon>Antarcticirhabdus</taxon>
    </lineage>
</organism>
<protein>
    <submittedName>
        <fullName evidence="1">Uncharacterized protein</fullName>
    </submittedName>
</protein>
<name>A0ACD4NJH9_9HYPH</name>
<dbReference type="EMBL" id="CP113520">
    <property type="protein sequence ID" value="WAJ26896.1"/>
    <property type="molecule type" value="Genomic_DNA"/>
</dbReference>
<sequence>MDRSDQMTSFGNPLAVMRGCTCQIGGHAHVEGYLCTGLFLMTPPARQPRKAKTKGSQNAMSETLGGSLLTTAETCDFLKIGRTTLWKLERTDKTFPQAITYGQRLKRWRQRDLETYVKAQAEA</sequence>
<keyword evidence="2" id="KW-1185">Reference proteome</keyword>
<evidence type="ECO:0000313" key="1">
    <source>
        <dbReference type="EMBL" id="WAJ26896.1"/>
    </source>
</evidence>
<accession>A0ACD4NJH9</accession>
<gene>
    <name evidence="1" type="ORF">OXU80_18790</name>
</gene>
<evidence type="ECO:0000313" key="2">
    <source>
        <dbReference type="Proteomes" id="UP001163223"/>
    </source>
</evidence>
<proteinExistence type="predicted"/>
<dbReference type="Proteomes" id="UP001163223">
    <property type="component" value="Chromosome"/>
</dbReference>
<reference evidence="1" key="1">
    <citation type="submission" date="2022-11" db="EMBL/GenBank/DDBJ databases">
        <title>beta-Carotene-producing bacterium, Jeongeuplla avenae sp. nov., alleviates the salt stress of Arabidopsis seedlings.</title>
        <authorList>
            <person name="Jiang L."/>
            <person name="Lee J."/>
        </authorList>
    </citation>
    <scope>NUCLEOTIDE SEQUENCE</scope>
    <source>
        <strain evidence="1">DY_R2A_6</strain>
    </source>
</reference>